<name>A0A6J5MAY6_9CAUD</name>
<proteinExistence type="predicted"/>
<protein>
    <submittedName>
        <fullName evidence="1">Uncharacterized protein</fullName>
    </submittedName>
</protein>
<evidence type="ECO:0000313" key="1">
    <source>
        <dbReference type="EMBL" id="CAB4143392.1"/>
    </source>
</evidence>
<organism evidence="1">
    <name type="scientific">uncultured Caudovirales phage</name>
    <dbReference type="NCBI Taxonomy" id="2100421"/>
    <lineage>
        <taxon>Viruses</taxon>
        <taxon>Duplodnaviria</taxon>
        <taxon>Heunggongvirae</taxon>
        <taxon>Uroviricota</taxon>
        <taxon>Caudoviricetes</taxon>
        <taxon>Peduoviridae</taxon>
        <taxon>Maltschvirus</taxon>
        <taxon>Maltschvirus maltsch</taxon>
    </lineage>
</organism>
<dbReference type="EMBL" id="LR796423">
    <property type="protein sequence ID" value="CAB4143392.1"/>
    <property type="molecule type" value="Genomic_DNA"/>
</dbReference>
<gene>
    <name evidence="1" type="ORF">UFOVP447_136</name>
</gene>
<accession>A0A6J5MAY6</accession>
<reference evidence="1" key="1">
    <citation type="submission" date="2020-04" db="EMBL/GenBank/DDBJ databases">
        <authorList>
            <person name="Chiriac C."/>
            <person name="Salcher M."/>
            <person name="Ghai R."/>
            <person name="Kavagutti S V."/>
        </authorList>
    </citation>
    <scope>NUCLEOTIDE SEQUENCE</scope>
</reference>
<sequence>MKYWLVFMIFTHDGEFITKFEYEAKSKRHCVELAGYASQQYVNKDRLTQAWCVTDDHHKGRKQDPGIPYD</sequence>